<organism evidence="6 7">
    <name type="scientific">Duganella guangzhouensis</name>
    <dbReference type="NCBI Taxonomy" id="2666084"/>
    <lineage>
        <taxon>Bacteria</taxon>
        <taxon>Pseudomonadati</taxon>
        <taxon>Pseudomonadota</taxon>
        <taxon>Betaproteobacteria</taxon>
        <taxon>Burkholderiales</taxon>
        <taxon>Oxalobacteraceae</taxon>
        <taxon>Telluria group</taxon>
        <taxon>Duganella</taxon>
    </lineage>
</organism>
<sequence>MTSSILLVDDHDIVRQGMAALLSTSGDFTIAGEAADGKAAIAAARDTQPDLIMLDLLMPRMDGVSAIRSLRTVCPAAQVVILTSSEDDELAFAAIEAGAHGFLLKSMSGTELLLAIRRILCDEVVIHPAITQRILKTVRAIRQPEHNPFAPLSERELDILRVLAEGASNARLAETFSISIKTVKSHVSSILAKLHLADRTEAVAFAWRHGLMGDG</sequence>
<dbReference type="InterPro" id="IPR011006">
    <property type="entry name" value="CheY-like_superfamily"/>
</dbReference>
<dbReference type="Pfam" id="PF00196">
    <property type="entry name" value="GerE"/>
    <property type="match status" value="1"/>
</dbReference>
<dbReference type="SUPFAM" id="SSF52172">
    <property type="entry name" value="CheY-like"/>
    <property type="match status" value="1"/>
</dbReference>
<dbReference type="SMART" id="SM00421">
    <property type="entry name" value="HTH_LUXR"/>
    <property type="match status" value="1"/>
</dbReference>
<evidence type="ECO:0000256" key="2">
    <source>
        <dbReference type="ARBA" id="ARBA00023125"/>
    </source>
</evidence>
<dbReference type="PROSITE" id="PS50110">
    <property type="entry name" value="RESPONSE_REGULATORY"/>
    <property type="match status" value="1"/>
</dbReference>
<evidence type="ECO:0000259" key="5">
    <source>
        <dbReference type="PROSITE" id="PS50110"/>
    </source>
</evidence>
<dbReference type="Gene3D" id="3.40.50.2300">
    <property type="match status" value="1"/>
</dbReference>
<protein>
    <submittedName>
        <fullName evidence="6">Response regulator</fullName>
    </submittedName>
</protein>
<dbReference type="InterPro" id="IPR058245">
    <property type="entry name" value="NreC/VraR/RcsB-like_REC"/>
</dbReference>
<keyword evidence="7" id="KW-1185">Reference proteome</keyword>
<dbReference type="SMART" id="SM00448">
    <property type="entry name" value="REC"/>
    <property type="match status" value="1"/>
</dbReference>
<dbReference type="Pfam" id="PF00072">
    <property type="entry name" value="Response_reg"/>
    <property type="match status" value="1"/>
</dbReference>
<dbReference type="RefSeq" id="WP_154381479.1">
    <property type="nucleotide sequence ID" value="NZ_WKJK01000015.1"/>
</dbReference>
<dbReference type="GO" id="GO:0000160">
    <property type="term" value="P:phosphorelay signal transduction system"/>
    <property type="evidence" value="ECO:0007669"/>
    <property type="project" value="InterPro"/>
</dbReference>
<evidence type="ECO:0000256" key="3">
    <source>
        <dbReference type="PROSITE-ProRule" id="PRU00169"/>
    </source>
</evidence>
<dbReference type="PRINTS" id="PR00038">
    <property type="entry name" value="HTHLUXR"/>
</dbReference>
<dbReference type="PANTHER" id="PTHR43214:SF37">
    <property type="entry name" value="TRANSCRIPTIONAL REGULATORY PROTEIN YDFI"/>
    <property type="match status" value="1"/>
</dbReference>
<evidence type="ECO:0000313" key="7">
    <source>
        <dbReference type="Proteomes" id="UP000433309"/>
    </source>
</evidence>
<evidence type="ECO:0000313" key="6">
    <source>
        <dbReference type="EMBL" id="MRW93263.1"/>
    </source>
</evidence>
<feature type="modified residue" description="4-aspartylphosphate" evidence="3">
    <location>
        <position position="55"/>
    </location>
</feature>
<keyword evidence="1 3" id="KW-0597">Phosphoprotein</keyword>
<dbReference type="PANTHER" id="PTHR43214">
    <property type="entry name" value="TWO-COMPONENT RESPONSE REGULATOR"/>
    <property type="match status" value="1"/>
</dbReference>
<reference evidence="6 7" key="1">
    <citation type="submission" date="2019-11" db="EMBL/GenBank/DDBJ databases">
        <title>Novel species isolated from a subtropical stream in China.</title>
        <authorList>
            <person name="Lu H."/>
        </authorList>
    </citation>
    <scope>NUCLEOTIDE SEQUENCE [LARGE SCALE GENOMIC DNA]</scope>
    <source>
        <strain evidence="6 7">FT80W</strain>
    </source>
</reference>
<dbReference type="CDD" id="cd17535">
    <property type="entry name" value="REC_NarL-like"/>
    <property type="match status" value="1"/>
</dbReference>
<feature type="domain" description="HTH luxR-type" evidence="4">
    <location>
        <begin position="145"/>
        <end position="210"/>
    </location>
</feature>
<comment type="caution">
    <text evidence="6">The sequence shown here is derived from an EMBL/GenBank/DDBJ whole genome shotgun (WGS) entry which is preliminary data.</text>
</comment>
<dbReference type="SUPFAM" id="SSF46894">
    <property type="entry name" value="C-terminal effector domain of the bipartite response regulators"/>
    <property type="match status" value="1"/>
</dbReference>
<keyword evidence="2" id="KW-0238">DNA-binding</keyword>
<accession>A0A6I2L633</accession>
<proteinExistence type="predicted"/>
<dbReference type="AlphaFoldDB" id="A0A6I2L633"/>
<gene>
    <name evidence="6" type="ORF">GJ699_25065</name>
</gene>
<dbReference type="GO" id="GO:0006355">
    <property type="term" value="P:regulation of DNA-templated transcription"/>
    <property type="evidence" value="ECO:0007669"/>
    <property type="project" value="InterPro"/>
</dbReference>
<dbReference type="PROSITE" id="PS50043">
    <property type="entry name" value="HTH_LUXR_2"/>
    <property type="match status" value="1"/>
</dbReference>
<evidence type="ECO:0000256" key="1">
    <source>
        <dbReference type="ARBA" id="ARBA00022553"/>
    </source>
</evidence>
<feature type="domain" description="Response regulatory" evidence="5">
    <location>
        <begin position="4"/>
        <end position="120"/>
    </location>
</feature>
<dbReference type="InterPro" id="IPR016032">
    <property type="entry name" value="Sig_transdc_resp-reg_C-effctor"/>
</dbReference>
<dbReference type="InterPro" id="IPR000792">
    <property type="entry name" value="Tscrpt_reg_LuxR_C"/>
</dbReference>
<dbReference type="CDD" id="cd06170">
    <property type="entry name" value="LuxR_C_like"/>
    <property type="match status" value="1"/>
</dbReference>
<name>A0A6I2L633_9BURK</name>
<evidence type="ECO:0000259" key="4">
    <source>
        <dbReference type="PROSITE" id="PS50043"/>
    </source>
</evidence>
<dbReference type="EMBL" id="WKJK01000015">
    <property type="protein sequence ID" value="MRW93263.1"/>
    <property type="molecule type" value="Genomic_DNA"/>
</dbReference>
<dbReference type="InterPro" id="IPR039420">
    <property type="entry name" value="WalR-like"/>
</dbReference>
<dbReference type="InterPro" id="IPR001789">
    <property type="entry name" value="Sig_transdc_resp-reg_receiver"/>
</dbReference>
<dbReference type="Proteomes" id="UP000433309">
    <property type="component" value="Unassembled WGS sequence"/>
</dbReference>
<dbReference type="GO" id="GO:0003677">
    <property type="term" value="F:DNA binding"/>
    <property type="evidence" value="ECO:0007669"/>
    <property type="project" value="UniProtKB-KW"/>
</dbReference>